<dbReference type="RefSeq" id="WP_010314266.1">
    <property type="nucleotide sequence ID" value="NZ_CP061007.1"/>
</dbReference>
<dbReference type="Proteomes" id="UP000233786">
    <property type="component" value="Unassembled WGS sequence"/>
</dbReference>
<gene>
    <name evidence="1" type="ORF">A8926_6314</name>
</gene>
<name>A0A2N3Y5P5_SACSN</name>
<evidence type="ECO:0000313" key="2">
    <source>
        <dbReference type="Proteomes" id="UP000233786"/>
    </source>
</evidence>
<dbReference type="EMBL" id="PJNB01000001">
    <property type="protein sequence ID" value="PKW18244.1"/>
    <property type="molecule type" value="Genomic_DNA"/>
</dbReference>
<proteinExistence type="predicted"/>
<accession>A0A2N3Y5P5</accession>
<evidence type="ECO:0000313" key="1">
    <source>
        <dbReference type="EMBL" id="PKW18244.1"/>
    </source>
</evidence>
<protein>
    <submittedName>
        <fullName evidence="1">Uncharacterized protein</fullName>
    </submittedName>
</protein>
<dbReference type="STRING" id="994479.GCA_000194155_06962"/>
<dbReference type="OrthoDB" id="3694873at2"/>
<organism evidence="1 2">
    <name type="scientific">Saccharopolyspora spinosa</name>
    <dbReference type="NCBI Taxonomy" id="60894"/>
    <lineage>
        <taxon>Bacteria</taxon>
        <taxon>Bacillati</taxon>
        <taxon>Actinomycetota</taxon>
        <taxon>Actinomycetes</taxon>
        <taxon>Pseudonocardiales</taxon>
        <taxon>Pseudonocardiaceae</taxon>
        <taxon>Saccharopolyspora</taxon>
    </lineage>
</organism>
<keyword evidence="2" id="KW-1185">Reference proteome</keyword>
<reference evidence="1" key="1">
    <citation type="submission" date="2017-12" db="EMBL/GenBank/DDBJ databases">
        <title>Sequencing the genomes of 1000 Actinobacteria strains.</title>
        <authorList>
            <person name="Klenk H.-P."/>
        </authorList>
    </citation>
    <scope>NUCLEOTIDE SEQUENCE [LARGE SCALE GENOMIC DNA]</scope>
    <source>
        <strain evidence="1">DSM 44228</strain>
    </source>
</reference>
<sequence length="114" mass="12747">MHLDNNLAGFCEALPKLSQFARQQQVSPVLDDVLRKIREGALVVDQLPRLGIPRDVFEGQRSTDHMIVPGLGSRSAAESYSCPNGRCDRQVRRTPGGPVPECWLLDRPLRRTRG</sequence>
<comment type="caution">
    <text evidence="1">The sequence shown here is derived from an EMBL/GenBank/DDBJ whole genome shotgun (WGS) entry which is preliminary data.</text>
</comment>
<dbReference type="AlphaFoldDB" id="A0A2N3Y5P5"/>